<feature type="compositionally biased region" description="Polar residues" evidence="5">
    <location>
        <begin position="8"/>
        <end position="34"/>
    </location>
</feature>
<dbReference type="OrthoDB" id="329835at2759"/>
<dbReference type="InterPro" id="IPR052430">
    <property type="entry name" value="IVT-Associated"/>
</dbReference>
<feature type="region of interest" description="Disordered" evidence="5">
    <location>
        <begin position="359"/>
        <end position="414"/>
    </location>
</feature>
<dbReference type="Proteomes" id="UP001149165">
    <property type="component" value="Unassembled WGS sequence"/>
</dbReference>
<dbReference type="EMBL" id="JAPQKH010000006">
    <property type="protein sequence ID" value="KAJ5093022.1"/>
    <property type="molecule type" value="Genomic_DNA"/>
</dbReference>
<evidence type="ECO:0000256" key="1">
    <source>
        <dbReference type="ARBA" id="ARBA00004141"/>
    </source>
</evidence>
<feature type="compositionally biased region" description="Polar residues" evidence="5">
    <location>
        <begin position="367"/>
        <end position="394"/>
    </location>
</feature>
<protein>
    <recommendedName>
        <fullName evidence="7">Integral membrane bound transporter domain-containing protein</fullName>
    </recommendedName>
</protein>
<comment type="subcellular location">
    <subcellularLocation>
        <location evidence="1">Membrane</location>
        <topology evidence="1">Multi-pass membrane protein</topology>
    </subcellularLocation>
</comment>
<evidence type="ECO:0000259" key="7">
    <source>
        <dbReference type="Pfam" id="PF13515"/>
    </source>
</evidence>
<organism evidence="8 9">
    <name type="scientific">Penicillium angulare</name>
    <dbReference type="NCBI Taxonomy" id="116970"/>
    <lineage>
        <taxon>Eukaryota</taxon>
        <taxon>Fungi</taxon>
        <taxon>Dikarya</taxon>
        <taxon>Ascomycota</taxon>
        <taxon>Pezizomycotina</taxon>
        <taxon>Eurotiomycetes</taxon>
        <taxon>Eurotiomycetidae</taxon>
        <taxon>Eurotiales</taxon>
        <taxon>Aspergillaceae</taxon>
        <taxon>Penicillium</taxon>
    </lineage>
</organism>
<comment type="caution">
    <text evidence="8">The sequence shown here is derived from an EMBL/GenBank/DDBJ whole genome shotgun (WGS) entry which is preliminary data.</text>
</comment>
<feature type="transmembrane region" description="Helical" evidence="6">
    <location>
        <begin position="622"/>
        <end position="641"/>
    </location>
</feature>
<feature type="transmembrane region" description="Helical" evidence="6">
    <location>
        <begin position="674"/>
        <end position="693"/>
    </location>
</feature>
<feature type="region of interest" description="Disordered" evidence="5">
    <location>
        <begin position="1"/>
        <end position="34"/>
    </location>
</feature>
<evidence type="ECO:0000313" key="9">
    <source>
        <dbReference type="Proteomes" id="UP001149165"/>
    </source>
</evidence>
<evidence type="ECO:0000313" key="8">
    <source>
        <dbReference type="EMBL" id="KAJ5093022.1"/>
    </source>
</evidence>
<dbReference type="PANTHER" id="PTHR47804:SF1">
    <property type="entry name" value="DUF2421 DOMAIN-CONTAINING PROTEIN"/>
    <property type="match status" value="1"/>
</dbReference>
<dbReference type="InterPro" id="IPR049453">
    <property type="entry name" value="Memb_transporter_dom"/>
</dbReference>
<dbReference type="PRINTS" id="PR02047">
    <property type="entry name" value="BREFELDNASP4"/>
</dbReference>
<evidence type="ECO:0000256" key="4">
    <source>
        <dbReference type="ARBA" id="ARBA00023136"/>
    </source>
</evidence>
<feature type="transmembrane region" description="Helical" evidence="6">
    <location>
        <begin position="168"/>
        <end position="185"/>
    </location>
</feature>
<dbReference type="AlphaFoldDB" id="A0A9W9F3W3"/>
<keyword evidence="9" id="KW-1185">Reference proteome</keyword>
<reference evidence="8" key="2">
    <citation type="journal article" date="2023" name="IMA Fungus">
        <title>Comparative genomic study of the Penicillium genus elucidates a diverse pangenome and 15 lateral gene transfer events.</title>
        <authorList>
            <person name="Petersen C."/>
            <person name="Sorensen T."/>
            <person name="Nielsen M.R."/>
            <person name="Sondergaard T.E."/>
            <person name="Sorensen J.L."/>
            <person name="Fitzpatrick D.A."/>
            <person name="Frisvad J.C."/>
            <person name="Nielsen K.L."/>
        </authorList>
    </citation>
    <scope>NUCLEOTIDE SEQUENCE</scope>
    <source>
        <strain evidence="8">IBT 30069</strain>
    </source>
</reference>
<feature type="domain" description="Integral membrane bound transporter" evidence="7">
    <location>
        <begin position="645"/>
        <end position="779"/>
    </location>
</feature>
<evidence type="ECO:0000256" key="3">
    <source>
        <dbReference type="ARBA" id="ARBA00022989"/>
    </source>
</evidence>
<dbReference type="GO" id="GO:0016020">
    <property type="term" value="C:membrane"/>
    <property type="evidence" value="ECO:0007669"/>
    <property type="project" value="UniProtKB-SubCell"/>
</dbReference>
<evidence type="ECO:0000256" key="2">
    <source>
        <dbReference type="ARBA" id="ARBA00022692"/>
    </source>
</evidence>
<proteinExistence type="predicted"/>
<keyword evidence="3 6" id="KW-1133">Transmembrane helix</keyword>
<accession>A0A9W9F3W3</accession>
<gene>
    <name evidence="8" type="ORF">N7456_008883</name>
</gene>
<dbReference type="Pfam" id="PF13515">
    <property type="entry name" value="FUSC_2"/>
    <property type="match status" value="1"/>
</dbReference>
<evidence type="ECO:0000256" key="5">
    <source>
        <dbReference type="SAM" id="MobiDB-lite"/>
    </source>
</evidence>
<feature type="transmembrane region" description="Helical" evidence="6">
    <location>
        <begin position="228"/>
        <end position="247"/>
    </location>
</feature>
<sequence length="1006" mass="112681">MAFRRLSSFWSRQTPPISSRQYPQGTRMPPTTNTQHEEFEPFLLSDGPVEEERFRTRFIRRIIRTWSEVDLITSEQAVGIFKCSLAYLLASLAVFIPFIGSVLGNQNGKHLVATITVYFHPARTQGSMYKALIYAFVAFLFATFLSLSSMWVTIVFHRKHDLIELGHAVVLIFFVGGGFGFIGWFKQRLSDPLVNVACSLASVASVLVITREGAVQTGELSFTKISQVLRMVLFGIGISAAVSFWILPVSARKKFRGDLSTLTGTATVLLMSITESFLQGADHGLQTPEFTKLSQSHDKIFGRWSKLLEETKLEHYMAGTTREHRLEKRLVCFMQDITHIIGGLRGVVTLQSKLLAPTKYTRRTQHSHTGTNLPNSTGPENSTEIDSPQSTPRGDNQVHADEPEASSTHPVTHSPAEIFETLTSGLEVSIVSLASTLNEIFTEMSFGPALDEDNGLNFDEARTRIDLAINSYREARNSAFASLYREWGIVSLSPVDKTGLEEILANCEYFSVSFLELSEQLKQMLSVLAELQAEVNERPNGKSWDWLHPSRWWANRQNVGLDLDSAPLSSEYRVAFDTGNPAQTSSTFDQSEDHLRGWPRNQNAKDNVVRPFASIRKDEMKFALKVGIGAALFALPSFVSFTRPFYLFWRGEWGLISYMLVCSMTIGASNTTGFARFLGTCIGGLCSIAAWYIAGERAFSLALVGFLMALGPFYMTIVKGQGPMARFILLTYNLSVLYTFSYSQLESKDPENGEHRDVTEIVLHRVISVISGNIWGIIVTRGIWPIRARTKLNETLLSLWHKLVLIWESEPLNTLSNPGAITPVLYMSSRDKAEIERLLSQLEPIQISARSEIELKAPFPDAAYSNVIRRTKDIVDHFHSMDLILSAIPTPFEGQISLLRYTANTRQQLSGCIRNLLAVIASSMELEHTSDLPTGVNDSRYQLLSQISQYRQDKKASHATNDEDYILLYSYALVTRQLSNEIVQIMGELDHILPSSVDHLVGDVRV</sequence>
<keyword evidence="4 6" id="KW-0472">Membrane</keyword>
<keyword evidence="2 6" id="KW-0812">Transmembrane</keyword>
<feature type="transmembrane region" description="Helical" evidence="6">
    <location>
        <begin position="85"/>
        <end position="103"/>
    </location>
</feature>
<feature type="transmembrane region" description="Helical" evidence="6">
    <location>
        <begin position="699"/>
        <end position="717"/>
    </location>
</feature>
<evidence type="ECO:0000256" key="6">
    <source>
        <dbReference type="SAM" id="Phobius"/>
    </source>
</evidence>
<dbReference type="PANTHER" id="PTHR47804">
    <property type="entry name" value="60S RIBOSOMAL PROTEIN L19"/>
    <property type="match status" value="1"/>
</dbReference>
<feature type="transmembrane region" description="Helical" evidence="6">
    <location>
        <begin position="131"/>
        <end position="156"/>
    </location>
</feature>
<name>A0A9W9F3W3_9EURO</name>
<reference evidence="8" key="1">
    <citation type="submission" date="2022-11" db="EMBL/GenBank/DDBJ databases">
        <authorList>
            <person name="Petersen C."/>
        </authorList>
    </citation>
    <scope>NUCLEOTIDE SEQUENCE</scope>
    <source>
        <strain evidence="8">IBT 30069</strain>
    </source>
</reference>
<dbReference type="InterPro" id="IPR023244">
    <property type="entry name" value="Brefeldin_A-sensitivity_4"/>
</dbReference>